<keyword evidence="2" id="KW-0238">DNA-binding</keyword>
<dbReference type="InterPro" id="IPR014710">
    <property type="entry name" value="RmlC-like_jellyroll"/>
</dbReference>
<dbReference type="Proteomes" id="UP000243884">
    <property type="component" value="Unassembled WGS sequence"/>
</dbReference>
<protein>
    <submittedName>
        <fullName evidence="5">Transcriptional regulator, AraC family</fullName>
    </submittedName>
</protein>
<dbReference type="InterPro" id="IPR037923">
    <property type="entry name" value="HTH-like"/>
</dbReference>
<dbReference type="Gene3D" id="1.10.10.60">
    <property type="entry name" value="Homeodomain-like"/>
    <property type="match status" value="2"/>
</dbReference>
<dbReference type="Pfam" id="PF12833">
    <property type="entry name" value="HTH_18"/>
    <property type="match status" value="1"/>
</dbReference>
<feature type="domain" description="HTH araC/xylS-type" evidence="4">
    <location>
        <begin position="191"/>
        <end position="293"/>
    </location>
</feature>
<keyword evidence="1" id="KW-0805">Transcription regulation</keyword>
<keyword evidence="6" id="KW-1185">Reference proteome</keyword>
<name>A0A1W1Y4Q7_9LACT</name>
<gene>
    <name evidence="5" type="ORF">SAMN04487984_0255</name>
</gene>
<evidence type="ECO:0000256" key="2">
    <source>
        <dbReference type="ARBA" id="ARBA00023125"/>
    </source>
</evidence>
<dbReference type="CDD" id="cd02208">
    <property type="entry name" value="cupin_RmlC-like"/>
    <property type="match status" value="1"/>
</dbReference>
<dbReference type="PANTHER" id="PTHR43280:SF28">
    <property type="entry name" value="HTH-TYPE TRANSCRIPTIONAL ACTIVATOR RHAS"/>
    <property type="match status" value="1"/>
</dbReference>
<dbReference type="GO" id="GO:0043565">
    <property type="term" value="F:sequence-specific DNA binding"/>
    <property type="evidence" value="ECO:0007669"/>
    <property type="project" value="InterPro"/>
</dbReference>
<dbReference type="SUPFAM" id="SSF46689">
    <property type="entry name" value="Homeodomain-like"/>
    <property type="match status" value="2"/>
</dbReference>
<dbReference type="STRING" id="371602.SAMN04487984_0255"/>
<dbReference type="InterPro" id="IPR003313">
    <property type="entry name" value="AraC-bd"/>
</dbReference>
<dbReference type="InterPro" id="IPR009057">
    <property type="entry name" value="Homeodomain-like_sf"/>
</dbReference>
<evidence type="ECO:0000313" key="6">
    <source>
        <dbReference type="Proteomes" id="UP000243884"/>
    </source>
</evidence>
<proteinExistence type="predicted"/>
<evidence type="ECO:0000313" key="5">
    <source>
        <dbReference type="EMBL" id="SMC30718.1"/>
    </source>
</evidence>
<dbReference type="GO" id="GO:0003700">
    <property type="term" value="F:DNA-binding transcription factor activity"/>
    <property type="evidence" value="ECO:0007669"/>
    <property type="project" value="InterPro"/>
</dbReference>
<dbReference type="EMBL" id="FWXK01000001">
    <property type="protein sequence ID" value="SMC30718.1"/>
    <property type="molecule type" value="Genomic_DNA"/>
</dbReference>
<evidence type="ECO:0000259" key="4">
    <source>
        <dbReference type="PROSITE" id="PS01124"/>
    </source>
</evidence>
<dbReference type="SUPFAM" id="SSF51215">
    <property type="entry name" value="Regulatory protein AraC"/>
    <property type="match status" value="1"/>
</dbReference>
<dbReference type="RefSeq" id="WP_159444407.1">
    <property type="nucleotide sequence ID" value="NZ_FWXK01000001.1"/>
</dbReference>
<dbReference type="OrthoDB" id="9788446at2"/>
<dbReference type="Gene3D" id="2.60.120.10">
    <property type="entry name" value="Jelly Rolls"/>
    <property type="match status" value="1"/>
</dbReference>
<keyword evidence="3" id="KW-0804">Transcription</keyword>
<reference evidence="6" key="1">
    <citation type="submission" date="2017-04" db="EMBL/GenBank/DDBJ databases">
        <authorList>
            <person name="Varghese N."/>
            <person name="Submissions S."/>
        </authorList>
    </citation>
    <scope>NUCLEOTIDE SEQUENCE [LARGE SCALE GENOMIC DNA]</scope>
    <source>
        <strain evidence="6">DSM 21500</strain>
    </source>
</reference>
<dbReference type="PROSITE" id="PS01124">
    <property type="entry name" value="HTH_ARAC_FAMILY_2"/>
    <property type="match status" value="1"/>
</dbReference>
<dbReference type="Pfam" id="PF02311">
    <property type="entry name" value="AraC_binding"/>
    <property type="match status" value="1"/>
</dbReference>
<evidence type="ECO:0000256" key="1">
    <source>
        <dbReference type="ARBA" id="ARBA00023015"/>
    </source>
</evidence>
<sequence>MTTAQFNLTPSLFHFAYYDTLKQSLNDKPHSITTDLPDASWHTHDEIECILYLGNLCHYKIDNQTFTLYKGDVLVIPAHTPHQAIYEEKINHARYVIRLSSELYQQFVLSNPTYTQGLNDLITKAKIYRLNTGDLDYILQEFQCIVPLVSKANDIYPFAIAYHLFQAMIHLVQSSQSNRLPGNYHEDHHFSHIIYYIDHHFRDPNLQLQRITEEFGLSPYYFSKLFRREMNLNFHDYLIQKRANYAANLMRSFPQHSLSLQEVASQSGFGDYSTFYRSFKKTFTQSPKDFMRSLAK</sequence>
<dbReference type="SMART" id="SM00342">
    <property type="entry name" value="HTH_ARAC"/>
    <property type="match status" value="1"/>
</dbReference>
<dbReference type="AlphaFoldDB" id="A0A1W1Y4Q7"/>
<evidence type="ECO:0000256" key="3">
    <source>
        <dbReference type="ARBA" id="ARBA00023163"/>
    </source>
</evidence>
<organism evidence="5 6">
    <name type="scientific">Aerococcus suis</name>
    <dbReference type="NCBI Taxonomy" id="371602"/>
    <lineage>
        <taxon>Bacteria</taxon>
        <taxon>Bacillati</taxon>
        <taxon>Bacillota</taxon>
        <taxon>Bacilli</taxon>
        <taxon>Lactobacillales</taxon>
        <taxon>Aerococcaceae</taxon>
        <taxon>Aerococcus</taxon>
    </lineage>
</organism>
<dbReference type="InterPro" id="IPR018060">
    <property type="entry name" value="HTH_AraC"/>
</dbReference>
<dbReference type="PANTHER" id="PTHR43280">
    <property type="entry name" value="ARAC-FAMILY TRANSCRIPTIONAL REGULATOR"/>
    <property type="match status" value="1"/>
</dbReference>
<accession>A0A1W1Y4Q7</accession>